<dbReference type="SUPFAM" id="SSF47336">
    <property type="entry name" value="ACP-like"/>
    <property type="match status" value="1"/>
</dbReference>
<dbReference type="InterPro" id="IPR009081">
    <property type="entry name" value="PP-bd_ACP"/>
</dbReference>
<proteinExistence type="predicted"/>
<dbReference type="InterPro" id="IPR006162">
    <property type="entry name" value="Ppantetheine_attach_site"/>
</dbReference>
<sequence>MLSSVSGICGNQGQANYAAANAFLDAFANYRRGLGLPASSVDLSIVSDVGYMADKEELRNRYEENVWHPINDDLLREIFGYSLQQQMGTPVSGASATHMITGLQVPQPNHSPLFRDARFSALFGPQRGTSSDKQGTRLTHSGGGVADGGFKEIQALIRFKAEAKKVLEVMNQPLNRYLMKILRLTEPLDFARPVSAYGIDSLAAVEVRNLLRVELGADLTTLDIVSTPSLVCLSERVIEQISQAL</sequence>
<name>A0ABR2JIH9_9PEZI</name>
<dbReference type="Gene3D" id="3.40.50.720">
    <property type="entry name" value="NAD(P)-binding Rossmann-like Domain"/>
    <property type="match status" value="1"/>
</dbReference>
<comment type="caution">
    <text evidence="4">The sequence shown here is derived from an EMBL/GenBank/DDBJ whole genome shotgun (WGS) entry which is preliminary data.</text>
</comment>
<keyword evidence="4" id="KW-0808">Transferase</keyword>
<dbReference type="Proteomes" id="UP001390339">
    <property type="component" value="Unassembled WGS sequence"/>
</dbReference>
<keyword evidence="1" id="KW-0596">Phosphopantetheine</keyword>
<dbReference type="InterPro" id="IPR020806">
    <property type="entry name" value="PKS_PP-bd"/>
</dbReference>
<dbReference type="PANTHER" id="PTHR43775:SF18">
    <property type="entry name" value="ENZYME, PUTATIVE (JCVI)-RELATED"/>
    <property type="match status" value="1"/>
</dbReference>
<reference evidence="4 5" key="1">
    <citation type="journal article" date="2024" name="IMA Fungus">
        <title>Apiospora arundinis, a panoply of carbohydrate-active enzymes and secondary metabolites.</title>
        <authorList>
            <person name="Sorensen T."/>
            <person name="Petersen C."/>
            <person name="Muurmann A.T."/>
            <person name="Christiansen J.V."/>
            <person name="Brundto M.L."/>
            <person name="Overgaard C.K."/>
            <person name="Boysen A.T."/>
            <person name="Wollenberg R.D."/>
            <person name="Larsen T.O."/>
            <person name="Sorensen J.L."/>
            <person name="Nielsen K.L."/>
            <person name="Sondergaard T.E."/>
        </authorList>
    </citation>
    <scope>NUCLEOTIDE SEQUENCE [LARGE SCALE GENOMIC DNA]</scope>
    <source>
        <strain evidence="4 5">AAU 773</strain>
    </source>
</reference>
<dbReference type="Pfam" id="PF08659">
    <property type="entry name" value="KR"/>
    <property type="match status" value="1"/>
</dbReference>
<keyword evidence="2" id="KW-0597">Phosphoprotein</keyword>
<keyword evidence="5" id="KW-1185">Reference proteome</keyword>
<dbReference type="Pfam" id="PF00550">
    <property type="entry name" value="PP-binding"/>
    <property type="match status" value="1"/>
</dbReference>
<dbReference type="GO" id="GO:0016787">
    <property type="term" value="F:hydrolase activity"/>
    <property type="evidence" value="ECO:0007669"/>
    <property type="project" value="UniProtKB-KW"/>
</dbReference>
<dbReference type="InterPro" id="IPR013968">
    <property type="entry name" value="PKS_KR"/>
</dbReference>
<evidence type="ECO:0000313" key="4">
    <source>
        <dbReference type="EMBL" id="KAK8877530.1"/>
    </source>
</evidence>
<dbReference type="Gene3D" id="1.10.1200.10">
    <property type="entry name" value="ACP-like"/>
    <property type="match status" value="1"/>
</dbReference>
<protein>
    <submittedName>
        <fullName evidence="4">Acyl transferase/acyl hydrolase/lysophospholipase</fullName>
    </submittedName>
</protein>
<dbReference type="PROSITE" id="PS00012">
    <property type="entry name" value="PHOSPHOPANTETHEINE"/>
    <property type="match status" value="1"/>
</dbReference>
<dbReference type="PANTHER" id="PTHR43775">
    <property type="entry name" value="FATTY ACID SYNTHASE"/>
    <property type="match status" value="1"/>
</dbReference>
<organism evidence="4 5">
    <name type="scientific">Apiospora arundinis</name>
    <dbReference type="NCBI Taxonomy" id="335852"/>
    <lineage>
        <taxon>Eukaryota</taxon>
        <taxon>Fungi</taxon>
        <taxon>Dikarya</taxon>
        <taxon>Ascomycota</taxon>
        <taxon>Pezizomycotina</taxon>
        <taxon>Sordariomycetes</taxon>
        <taxon>Xylariomycetidae</taxon>
        <taxon>Amphisphaeriales</taxon>
        <taxon>Apiosporaceae</taxon>
        <taxon>Apiospora</taxon>
    </lineage>
</organism>
<dbReference type="SUPFAM" id="SSF51735">
    <property type="entry name" value="NAD(P)-binding Rossmann-fold domains"/>
    <property type="match status" value="1"/>
</dbReference>
<dbReference type="InterPro" id="IPR036736">
    <property type="entry name" value="ACP-like_sf"/>
</dbReference>
<dbReference type="InterPro" id="IPR036291">
    <property type="entry name" value="NAD(P)-bd_dom_sf"/>
</dbReference>
<evidence type="ECO:0000256" key="2">
    <source>
        <dbReference type="ARBA" id="ARBA00022553"/>
    </source>
</evidence>
<accession>A0ABR2JIH9</accession>
<dbReference type="GO" id="GO:0016740">
    <property type="term" value="F:transferase activity"/>
    <property type="evidence" value="ECO:0007669"/>
    <property type="project" value="UniProtKB-KW"/>
</dbReference>
<evidence type="ECO:0000256" key="1">
    <source>
        <dbReference type="ARBA" id="ARBA00022450"/>
    </source>
</evidence>
<dbReference type="InterPro" id="IPR050091">
    <property type="entry name" value="PKS_NRPS_Biosynth_Enz"/>
</dbReference>
<dbReference type="SMART" id="SM00823">
    <property type="entry name" value="PKS_PP"/>
    <property type="match status" value="1"/>
</dbReference>
<evidence type="ECO:0000313" key="5">
    <source>
        <dbReference type="Proteomes" id="UP001390339"/>
    </source>
</evidence>
<evidence type="ECO:0000259" key="3">
    <source>
        <dbReference type="SMART" id="SM00823"/>
    </source>
</evidence>
<feature type="domain" description="Polyketide synthase-like phosphopantetheine-binding" evidence="3">
    <location>
        <begin position="171"/>
        <end position="241"/>
    </location>
</feature>
<dbReference type="EMBL" id="JAPCWZ010000002">
    <property type="protein sequence ID" value="KAK8877530.1"/>
    <property type="molecule type" value="Genomic_DNA"/>
</dbReference>
<keyword evidence="4" id="KW-0378">Hydrolase</keyword>
<gene>
    <name evidence="4" type="ORF">PGQ11_002476</name>
</gene>